<dbReference type="GeneID" id="5002594"/>
<dbReference type="OMA" id="VWANNDK"/>
<keyword evidence="2" id="KW-1185">Reference proteome</keyword>
<sequence>MALARARIAPVAPVARDARATRATTSRRELAGAVALVATLGRCDGARASRDAMDYDADTLDALDAATRVVRGKAREGDRARIDGWYERNKRRYDNATRGKSFLMTTKTLRYAAGRERSETFDEAKFDEWVKLSRALTDGSMSVKEQREAYGAAVWANNDKSDAKNRIGLCAFGATGPTRALGIDCSGF</sequence>
<dbReference type="OrthoDB" id="498458at2759"/>
<dbReference type="RefSeq" id="XP_001418263.1">
    <property type="nucleotide sequence ID" value="XM_001418226.1"/>
</dbReference>
<dbReference type="Proteomes" id="UP000001568">
    <property type="component" value="Chromosome 6"/>
</dbReference>
<accession>A4RZ39</accession>
<protein>
    <submittedName>
        <fullName evidence="1">Uncharacterized protein</fullName>
    </submittedName>
</protein>
<evidence type="ECO:0000313" key="1">
    <source>
        <dbReference type="EMBL" id="ABO96556.1"/>
    </source>
</evidence>
<dbReference type="HOGENOM" id="CLU_1443273_0_0_1"/>
<evidence type="ECO:0000313" key="2">
    <source>
        <dbReference type="Proteomes" id="UP000001568"/>
    </source>
</evidence>
<dbReference type="Gramene" id="ABO96556">
    <property type="protein sequence ID" value="ABO96556"/>
    <property type="gene ID" value="OSTLU_92915"/>
</dbReference>
<name>A4RZ39_OSTLU</name>
<dbReference type="EMBL" id="CP000586">
    <property type="protein sequence ID" value="ABO96556.1"/>
    <property type="molecule type" value="Genomic_DNA"/>
</dbReference>
<reference evidence="1 2" key="1">
    <citation type="journal article" date="2007" name="Proc. Natl. Acad. Sci. U.S.A.">
        <title>The tiny eukaryote Ostreococcus provides genomic insights into the paradox of plankton speciation.</title>
        <authorList>
            <person name="Palenik B."/>
            <person name="Grimwood J."/>
            <person name="Aerts A."/>
            <person name="Rouze P."/>
            <person name="Salamov A."/>
            <person name="Putnam N."/>
            <person name="Dupont C."/>
            <person name="Jorgensen R."/>
            <person name="Derelle E."/>
            <person name="Rombauts S."/>
            <person name="Zhou K."/>
            <person name="Otillar R."/>
            <person name="Merchant S.S."/>
            <person name="Podell S."/>
            <person name="Gaasterland T."/>
            <person name="Napoli C."/>
            <person name="Gendler K."/>
            <person name="Manuell A."/>
            <person name="Tai V."/>
            <person name="Vallon O."/>
            <person name="Piganeau G."/>
            <person name="Jancek S."/>
            <person name="Heijde M."/>
            <person name="Jabbari K."/>
            <person name="Bowler C."/>
            <person name="Lohr M."/>
            <person name="Robbens S."/>
            <person name="Werner G."/>
            <person name="Dubchak I."/>
            <person name="Pazour G.J."/>
            <person name="Ren Q."/>
            <person name="Paulsen I."/>
            <person name="Delwiche C."/>
            <person name="Schmutz J."/>
            <person name="Rokhsar D."/>
            <person name="Van de Peer Y."/>
            <person name="Moreau H."/>
            <person name="Grigoriev I.V."/>
        </authorList>
    </citation>
    <scope>NUCLEOTIDE SEQUENCE [LARGE SCALE GENOMIC DNA]</scope>
    <source>
        <strain evidence="1 2">CCE9901</strain>
    </source>
</reference>
<gene>
    <name evidence="1" type="ORF">OSTLU_92915</name>
</gene>
<dbReference type="KEGG" id="olu:OSTLU_92915"/>
<proteinExistence type="predicted"/>
<organism evidence="1 2">
    <name type="scientific">Ostreococcus lucimarinus (strain CCE9901)</name>
    <dbReference type="NCBI Taxonomy" id="436017"/>
    <lineage>
        <taxon>Eukaryota</taxon>
        <taxon>Viridiplantae</taxon>
        <taxon>Chlorophyta</taxon>
        <taxon>Mamiellophyceae</taxon>
        <taxon>Mamiellales</taxon>
        <taxon>Bathycoccaceae</taxon>
        <taxon>Ostreococcus</taxon>
    </lineage>
</organism>
<dbReference type="AlphaFoldDB" id="A4RZ39"/>